<name>A0A3N4IFH3_ASCIM</name>
<feature type="compositionally biased region" description="Low complexity" evidence="1">
    <location>
        <begin position="153"/>
        <end position="164"/>
    </location>
</feature>
<feature type="compositionally biased region" description="Basic and acidic residues" evidence="1">
    <location>
        <begin position="123"/>
        <end position="132"/>
    </location>
</feature>
<sequence length="305" mass="34043">MSTRSPRLQERRRSSSTRASPEPRKDWDRYMPTILAKYRGDDNGHGMKLAEIRKYMIEVHDFTASVDQYKKKLAGQKNVPGAVLDAISYRLEERRQQNPSVNYTAKYKDKFVSEKKLKRRQRERANRGERLRAPSPESEQYIRIYPSNGSPVSTDTEGGSTTSSQDAPGIPDYELTTSYSTYPHGVPWPAVSGPDFSTNVGGIGGVFDGYGHGHYTHSPVPSPNELLNDPIAALSPPYPTSDHSFQHLSPSPQLLPVSYASYSNLQQARPIEICHRCNLRMLPDTFSGGGAIELCRCHSSQAQLA</sequence>
<dbReference type="InterPro" id="IPR025676">
    <property type="entry name" value="Clr5_dom"/>
</dbReference>
<evidence type="ECO:0000313" key="4">
    <source>
        <dbReference type="Proteomes" id="UP000275078"/>
    </source>
</evidence>
<reference evidence="3 4" key="1">
    <citation type="journal article" date="2018" name="Nat. Ecol. Evol.">
        <title>Pezizomycetes genomes reveal the molecular basis of ectomycorrhizal truffle lifestyle.</title>
        <authorList>
            <person name="Murat C."/>
            <person name="Payen T."/>
            <person name="Noel B."/>
            <person name="Kuo A."/>
            <person name="Morin E."/>
            <person name="Chen J."/>
            <person name="Kohler A."/>
            <person name="Krizsan K."/>
            <person name="Balestrini R."/>
            <person name="Da Silva C."/>
            <person name="Montanini B."/>
            <person name="Hainaut M."/>
            <person name="Levati E."/>
            <person name="Barry K.W."/>
            <person name="Belfiori B."/>
            <person name="Cichocki N."/>
            <person name="Clum A."/>
            <person name="Dockter R.B."/>
            <person name="Fauchery L."/>
            <person name="Guy J."/>
            <person name="Iotti M."/>
            <person name="Le Tacon F."/>
            <person name="Lindquist E.A."/>
            <person name="Lipzen A."/>
            <person name="Malagnac F."/>
            <person name="Mello A."/>
            <person name="Molinier V."/>
            <person name="Miyauchi S."/>
            <person name="Poulain J."/>
            <person name="Riccioni C."/>
            <person name="Rubini A."/>
            <person name="Sitrit Y."/>
            <person name="Splivallo R."/>
            <person name="Traeger S."/>
            <person name="Wang M."/>
            <person name="Zifcakova L."/>
            <person name="Wipf D."/>
            <person name="Zambonelli A."/>
            <person name="Paolocci F."/>
            <person name="Nowrousian M."/>
            <person name="Ottonello S."/>
            <person name="Baldrian P."/>
            <person name="Spatafora J.W."/>
            <person name="Henrissat B."/>
            <person name="Nagy L.G."/>
            <person name="Aury J.M."/>
            <person name="Wincker P."/>
            <person name="Grigoriev I.V."/>
            <person name="Bonfante P."/>
            <person name="Martin F.M."/>
        </authorList>
    </citation>
    <scope>NUCLEOTIDE SEQUENCE [LARGE SCALE GENOMIC DNA]</scope>
    <source>
        <strain evidence="3 4">RN42</strain>
    </source>
</reference>
<feature type="region of interest" description="Disordered" evidence="1">
    <location>
        <begin position="115"/>
        <end position="175"/>
    </location>
</feature>
<evidence type="ECO:0000256" key="1">
    <source>
        <dbReference type="SAM" id="MobiDB-lite"/>
    </source>
</evidence>
<dbReference type="EMBL" id="ML119658">
    <property type="protein sequence ID" value="RPA84559.1"/>
    <property type="molecule type" value="Genomic_DNA"/>
</dbReference>
<evidence type="ECO:0000313" key="3">
    <source>
        <dbReference type="EMBL" id="RPA84559.1"/>
    </source>
</evidence>
<organism evidence="3 4">
    <name type="scientific">Ascobolus immersus RN42</name>
    <dbReference type="NCBI Taxonomy" id="1160509"/>
    <lineage>
        <taxon>Eukaryota</taxon>
        <taxon>Fungi</taxon>
        <taxon>Dikarya</taxon>
        <taxon>Ascomycota</taxon>
        <taxon>Pezizomycotina</taxon>
        <taxon>Pezizomycetes</taxon>
        <taxon>Pezizales</taxon>
        <taxon>Ascobolaceae</taxon>
        <taxon>Ascobolus</taxon>
    </lineage>
</organism>
<dbReference type="Pfam" id="PF14420">
    <property type="entry name" value="Clr5"/>
    <property type="match status" value="1"/>
</dbReference>
<dbReference type="Proteomes" id="UP000275078">
    <property type="component" value="Unassembled WGS sequence"/>
</dbReference>
<protein>
    <recommendedName>
        <fullName evidence="2">Clr5 domain-containing protein</fullName>
    </recommendedName>
</protein>
<dbReference type="OrthoDB" id="5986190at2759"/>
<feature type="region of interest" description="Disordered" evidence="1">
    <location>
        <begin position="1"/>
        <end position="28"/>
    </location>
</feature>
<proteinExistence type="predicted"/>
<evidence type="ECO:0000259" key="2">
    <source>
        <dbReference type="Pfam" id="PF14420"/>
    </source>
</evidence>
<feature type="domain" description="Clr5" evidence="2">
    <location>
        <begin position="24"/>
        <end position="74"/>
    </location>
</feature>
<accession>A0A3N4IFH3</accession>
<gene>
    <name evidence="3" type="ORF">BJ508DRAFT_412632</name>
</gene>
<dbReference type="AlphaFoldDB" id="A0A3N4IFH3"/>
<keyword evidence="4" id="KW-1185">Reference proteome</keyword>